<evidence type="ECO:0000313" key="2">
    <source>
        <dbReference type="EMBL" id="QII11254.1"/>
    </source>
</evidence>
<keyword evidence="1" id="KW-0732">Signal</keyword>
<organism evidence="2 3">
    <name type="scientific">Kuenenia stuttgartiensis</name>
    <dbReference type="NCBI Taxonomy" id="174633"/>
    <lineage>
        <taxon>Bacteria</taxon>
        <taxon>Pseudomonadati</taxon>
        <taxon>Planctomycetota</taxon>
        <taxon>Candidatus Brocadiia</taxon>
        <taxon>Candidatus Brocadiales</taxon>
        <taxon>Candidatus Brocadiaceae</taxon>
        <taxon>Candidatus Kuenenia</taxon>
    </lineage>
</organism>
<dbReference type="EMBL" id="CP049055">
    <property type="protein sequence ID" value="QII11254.1"/>
    <property type="molecule type" value="Genomic_DNA"/>
</dbReference>
<dbReference type="Gene3D" id="2.60.120.260">
    <property type="entry name" value="Galactose-binding domain-like"/>
    <property type="match status" value="1"/>
</dbReference>
<sequence length="1199" mass="132959">MPPAGAGVAVAGAAAASAGTGAAAAGTITAATLATQAAIGFGLSALSFGIQYALSDKGTFGSGEQNFQANGSSTETYLPTIYGKAEIGMNRIFLDTDPKNKDWLYFVGVFAHGIIDGVTKIKADGDTIATYNKSSKKWEVDEDYTGLVGTIQIRRGSDNSSHYSFIGDKFKEWSDDRRARGCASIAMAVKYDQDKFRGGIPRITVVVKGNRLYDPRVPNDAKAYSNNLALVSLDYLRGKRYGIRALDEEIDFDSFIAEANHSDETVEGDPLEAPVKCKPRIRKMDCKLEYGATYYYKISYLSAYSENSTYDQDQTAVSAAGSVTITNKKGRVTVAIATPTDTNKEYIDKINVWRTDSAGTDYYLAREFDYNSEDENELSFVDNMSDEDLVKQPARPGTLAWDTSPVVSTPPSAPTPTFTAYTGNLTVGKYYRYKIIFGNANGHTQGGGRSKAIKAVKGKKIGRLFDIPTSDDKSITWHAVYRTPGMDNPDDDVDNPAIYPYKYLYTFDDNETEEYIDVTADTSLGSGGGADGRPKGATLTPDTCPETATITSGQQARYIFDGIIDNSKVVITNAEDILFCGLARLFLEGGKWRIHIKKPTVAETFALNEDNIIGDWDFTLPGADMLCNYVRASYTNPRANEQTDYVTFPPKENLNQYLIDHNRFEITRDIEFRGVRDKRRATRLAMIYRNLVNQAIPVAVKVKESALKARIGSVVKTTHSTPGWSGKKFWIEGYGIAPDATIYATLTEYFDAAFDLQYLNADPPDDTDTNLPEANAAPDEVPAVTFADERYESNRRTIARIKCSFTNPTSPFWDYSEVYIQKNAEDWEYYTQIDKVDSGVFYVDNVQEDATYYFVFLSVSTLGVREEFNAASFDKDDAENHLTVWDHTVGNITAPPDVIPSSINISVTDNQVMAAWEYEIGDVPDFDYFEVYVCTDNTYGTYKKRFSTKATYAYFTMPEGTYFLLIQAVDTAANRSNTASPYENAPSFTIEGAPISGTWATIITTNFSAGSHDGTEEYNSGGVDRLRVKQNMLVNPSFSTNLTGWQAVVGTWARYTSYYASAPASLQGKASGTNMYIEARTSANPSMHIEQNKWYIFTAKVSTYSSNVRLSMALDTIVGEVHSNYAVNNNNWNEVSVISPTLASLETTPKVRLKRESENPGRDAYFDDCKFTRFHATYQSAIYPMFRKEITKVKFGKHL</sequence>
<accession>A0A6G7GPG9</accession>
<protein>
    <submittedName>
        <fullName evidence="2">Exported protein</fullName>
    </submittedName>
</protein>
<feature type="signal peptide" evidence="1">
    <location>
        <begin position="1"/>
        <end position="25"/>
    </location>
</feature>
<evidence type="ECO:0000313" key="3">
    <source>
        <dbReference type="Proteomes" id="UP000501926"/>
    </source>
</evidence>
<evidence type="ECO:0000256" key="1">
    <source>
        <dbReference type="SAM" id="SignalP"/>
    </source>
</evidence>
<dbReference type="RefSeq" id="WP_164994819.1">
    <property type="nucleotide sequence ID" value="NZ_CP049055.1"/>
</dbReference>
<reference evidence="2 3" key="1">
    <citation type="submission" date="2020-02" db="EMBL/GenBank/DDBJ databases">
        <title>Newly sequenced genome of strain CSTR1 showed variability in Candidatus Kuenenia stuttgartiensis genomes.</title>
        <authorList>
            <person name="Ding C."/>
            <person name="Adrian L."/>
        </authorList>
    </citation>
    <scope>NUCLEOTIDE SEQUENCE [LARGE SCALE GENOMIC DNA]</scope>
    <source>
        <strain evidence="2 3">CSTR1</strain>
    </source>
</reference>
<gene>
    <name evidence="2" type="ORF">KsCSTR_18750</name>
</gene>
<name>A0A6G7GPG9_KUEST</name>
<feature type="chain" id="PRO_5026100433" evidence="1">
    <location>
        <begin position="26"/>
        <end position="1199"/>
    </location>
</feature>
<dbReference type="Proteomes" id="UP000501926">
    <property type="component" value="Chromosome"/>
</dbReference>
<dbReference type="AlphaFoldDB" id="A0A6G7GPG9"/>
<proteinExistence type="predicted"/>